<dbReference type="GO" id="GO:0042597">
    <property type="term" value="C:periplasmic space"/>
    <property type="evidence" value="ECO:0007669"/>
    <property type="project" value="UniProtKB-SubCell"/>
</dbReference>
<evidence type="ECO:0000256" key="3">
    <source>
        <dbReference type="ARBA" id="ARBA00022729"/>
    </source>
</evidence>
<dbReference type="PANTHER" id="PTHR39192">
    <property type="entry name" value="IRON UPTAKE SYSTEM COMPONENT EFEO"/>
    <property type="match status" value="1"/>
</dbReference>
<organism evidence="7 8">
    <name type="scientific">Klenkia soli</name>
    <dbReference type="NCBI Taxonomy" id="1052260"/>
    <lineage>
        <taxon>Bacteria</taxon>
        <taxon>Bacillati</taxon>
        <taxon>Actinomycetota</taxon>
        <taxon>Actinomycetes</taxon>
        <taxon>Geodermatophilales</taxon>
        <taxon>Geodermatophilaceae</taxon>
        <taxon>Klenkia</taxon>
    </lineage>
</organism>
<keyword evidence="8" id="KW-1185">Reference proteome</keyword>
<reference evidence="8" key="1">
    <citation type="submission" date="2016-10" db="EMBL/GenBank/DDBJ databases">
        <authorList>
            <person name="Varghese N."/>
            <person name="Submissions S."/>
        </authorList>
    </citation>
    <scope>NUCLEOTIDE SEQUENCE [LARGE SCALE GENOMIC DNA]</scope>
    <source>
        <strain evidence="8">DSM 45843</strain>
    </source>
</reference>
<comment type="similarity">
    <text evidence="2">Belongs to the EfeM/EfeO family.</text>
</comment>
<evidence type="ECO:0000256" key="2">
    <source>
        <dbReference type="ARBA" id="ARBA00005989"/>
    </source>
</evidence>
<dbReference type="Pfam" id="PF09375">
    <property type="entry name" value="Peptidase_M75"/>
    <property type="match status" value="1"/>
</dbReference>
<dbReference type="InterPro" id="IPR034981">
    <property type="entry name" value="Imelysin-like_EfeO/Algp7"/>
</dbReference>
<dbReference type="Pfam" id="PF13473">
    <property type="entry name" value="Cupredoxin_1"/>
    <property type="match status" value="1"/>
</dbReference>
<name>A0A1H0IPY5_9ACTN</name>
<dbReference type="InterPro" id="IPR018976">
    <property type="entry name" value="Imelysin-like"/>
</dbReference>
<feature type="domain" description="Imelysin-like" evidence="5">
    <location>
        <begin position="144"/>
        <end position="373"/>
    </location>
</feature>
<accession>A0A1H0IPY5</accession>
<dbReference type="AlphaFoldDB" id="A0A1H0IPY5"/>
<evidence type="ECO:0000256" key="1">
    <source>
        <dbReference type="ARBA" id="ARBA00004418"/>
    </source>
</evidence>
<feature type="chain" id="PRO_5011719077" evidence="4">
    <location>
        <begin position="33"/>
        <end position="380"/>
    </location>
</feature>
<dbReference type="RefSeq" id="WP_091243285.1">
    <property type="nucleotide sequence ID" value="NZ_FNIR01000005.1"/>
</dbReference>
<evidence type="ECO:0000313" key="8">
    <source>
        <dbReference type="Proteomes" id="UP000199088"/>
    </source>
</evidence>
<dbReference type="PANTHER" id="PTHR39192:SF1">
    <property type="entry name" value="IRON UPTAKE SYSTEM COMPONENT EFEO"/>
    <property type="match status" value="1"/>
</dbReference>
<proteinExistence type="inferred from homology"/>
<dbReference type="Gene3D" id="1.20.1420.20">
    <property type="entry name" value="M75 peptidase, HXXE motif"/>
    <property type="match status" value="1"/>
</dbReference>
<feature type="domain" description="EfeO-type cupredoxin-like" evidence="6">
    <location>
        <begin position="28"/>
        <end position="128"/>
    </location>
</feature>
<sequence length="380" mass="39475">MSTRARSATRLASAVPALLLLAACGGMDPATATSSTDPTAVAVSATDSTCELDATELAAGTHEFTVTNAGSSVTEFYVYAQGDRIMGEVENIAPGVARTLLVELPAGDYQTACKPGMVGDGIRTALTVTGDAVQLSDDEALATAVTDYTRYVNSQAVALQEQTQAFVDAVNAGDVAAAQALYPVARTYFERIEPVASSFGDLDPRIDARENDVAEGETWTGFHVLERDLWATGDISASGSVAHQLTTDIADLVARVQTIQLQPLDLANGALGLLDEIASGKITGEEDRYSHTDLWDFRANLDGSQAAVQSLRPVIAAAAPDLAAALDAAFTSTQAELAQYASGDGFVPYTDLTPQQVQGLSDSLNALAALVSQVPALVAG</sequence>
<dbReference type="CDD" id="cd14656">
    <property type="entry name" value="Imelysin-like_EfeO"/>
    <property type="match status" value="1"/>
</dbReference>
<dbReference type="InterPro" id="IPR038352">
    <property type="entry name" value="Imelysin_sf"/>
</dbReference>
<dbReference type="Proteomes" id="UP000199088">
    <property type="component" value="Unassembled WGS sequence"/>
</dbReference>
<keyword evidence="3 4" id="KW-0732">Signal</keyword>
<dbReference type="EMBL" id="FNIR01000005">
    <property type="protein sequence ID" value="SDO33425.1"/>
    <property type="molecule type" value="Genomic_DNA"/>
</dbReference>
<evidence type="ECO:0000259" key="6">
    <source>
        <dbReference type="Pfam" id="PF13473"/>
    </source>
</evidence>
<dbReference type="InterPro" id="IPR050894">
    <property type="entry name" value="EfeM/EfeO_iron_uptake"/>
</dbReference>
<feature type="signal peptide" evidence="4">
    <location>
        <begin position="1"/>
        <end position="32"/>
    </location>
</feature>
<evidence type="ECO:0000256" key="4">
    <source>
        <dbReference type="SAM" id="SignalP"/>
    </source>
</evidence>
<dbReference type="PROSITE" id="PS51257">
    <property type="entry name" value="PROKAR_LIPOPROTEIN"/>
    <property type="match status" value="1"/>
</dbReference>
<dbReference type="OrthoDB" id="7348379at2"/>
<dbReference type="NCBIfam" id="NF041757">
    <property type="entry name" value="EfeO"/>
    <property type="match status" value="1"/>
</dbReference>
<evidence type="ECO:0000259" key="5">
    <source>
        <dbReference type="Pfam" id="PF09375"/>
    </source>
</evidence>
<protein>
    <submittedName>
        <fullName evidence="7">Iron uptake system component EfeO</fullName>
    </submittedName>
</protein>
<gene>
    <name evidence="7" type="ORF">SAMN05660199_01735</name>
</gene>
<dbReference type="InterPro" id="IPR053377">
    <property type="entry name" value="Iron_uptake_EfeM/EfeO"/>
</dbReference>
<comment type="subcellular location">
    <subcellularLocation>
        <location evidence="1">Periplasm</location>
    </subcellularLocation>
</comment>
<dbReference type="STRING" id="1052260.SAMN05660199_01735"/>
<evidence type="ECO:0000313" key="7">
    <source>
        <dbReference type="EMBL" id="SDO33425.1"/>
    </source>
</evidence>
<dbReference type="InterPro" id="IPR028096">
    <property type="entry name" value="EfeO_Cupredoxin"/>
</dbReference>